<evidence type="ECO:0000256" key="5">
    <source>
        <dbReference type="PROSITE-ProRule" id="PRU00473"/>
    </source>
</evidence>
<dbReference type="Gene3D" id="3.30.1330.60">
    <property type="entry name" value="OmpA-like domain"/>
    <property type="match status" value="1"/>
</dbReference>
<dbReference type="PRINTS" id="PR01021">
    <property type="entry name" value="OMPADOMAIN"/>
</dbReference>
<protein>
    <submittedName>
        <fullName evidence="9">Outer membrane protein A</fullName>
    </submittedName>
</protein>
<dbReference type="PROSITE" id="PS51123">
    <property type="entry name" value="OMPA_2"/>
    <property type="match status" value="1"/>
</dbReference>
<feature type="signal peptide" evidence="6">
    <location>
        <begin position="1"/>
        <end position="23"/>
    </location>
</feature>
<dbReference type="InterPro" id="IPR007450">
    <property type="entry name" value="BamE_dom"/>
</dbReference>
<dbReference type="InterPro" id="IPR050330">
    <property type="entry name" value="Bact_OuterMem_StrucFunc"/>
</dbReference>
<evidence type="ECO:0000256" key="6">
    <source>
        <dbReference type="SAM" id="SignalP"/>
    </source>
</evidence>
<dbReference type="Proteomes" id="UP000245974">
    <property type="component" value="Unassembled WGS sequence"/>
</dbReference>
<dbReference type="SUPFAM" id="SSF103088">
    <property type="entry name" value="OmpA-like"/>
    <property type="match status" value="1"/>
</dbReference>
<evidence type="ECO:0000256" key="4">
    <source>
        <dbReference type="ARBA" id="ARBA00023237"/>
    </source>
</evidence>
<dbReference type="Pfam" id="PF00691">
    <property type="entry name" value="OmpA"/>
    <property type="match status" value="1"/>
</dbReference>
<dbReference type="PROSITE" id="PS50835">
    <property type="entry name" value="IG_LIKE"/>
    <property type="match status" value="1"/>
</dbReference>
<feature type="chain" id="PRO_5015638720" evidence="6">
    <location>
        <begin position="24"/>
        <end position="270"/>
    </location>
</feature>
<dbReference type="PANTHER" id="PTHR30329:SF21">
    <property type="entry name" value="LIPOPROTEIN YIAD-RELATED"/>
    <property type="match status" value="1"/>
</dbReference>
<dbReference type="InterPro" id="IPR007110">
    <property type="entry name" value="Ig-like_dom"/>
</dbReference>
<keyword evidence="10" id="KW-1185">Reference proteome</keyword>
<dbReference type="Gene3D" id="3.30.1450.10">
    <property type="match status" value="1"/>
</dbReference>
<dbReference type="InterPro" id="IPR036737">
    <property type="entry name" value="OmpA-like_sf"/>
</dbReference>
<dbReference type="CDD" id="cd07185">
    <property type="entry name" value="OmpA_C-like"/>
    <property type="match status" value="1"/>
</dbReference>
<evidence type="ECO:0000313" key="9">
    <source>
        <dbReference type="EMBL" id="SPL72277.1"/>
    </source>
</evidence>
<dbReference type="PANTHER" id="PTHR30329">
    <property type="entry name" value="STATOR ELEMENT OF FLAGELLAR MOTOR COMPLEX"/>
    <property type="match status" value="1"/>
</dbReference>
<evidence type="ECO:0000256" key="3">
    <source>
        <dbReference type="ARBA" id="ARBA00023136"/>
    </source>
</evidence>
<dbReference type="EMBL" id="OOGT01000250">
    <property type="protein sequence ID" value="SPL72277.1"/>
    <property type="molecule type" value="Genomic_DNA"/>
</dbReference>
<keyword evidence="2 6" id="KW-0732">Signal</keyword>
<evidence type="ECO:0000259" key="8">
    <source>
        <dbReference type="PROSITE" id="PS51123"/>
    </source>
</evidence>
<gene>
    <name evidence="9" type="primary">ompA</name>
    <name evidence="9" type="ORF">KPC_3455</name>
</gene>
<organism evidence="9 10">
    <name type="scientific">Acinetobacter stercoris</name>
    <dbReference type="NCBI Taxonomy" id="2126983"/>
    <lineage>
        <taxon>Bacteria</taxon>
        <taxon>Pseudomonadati</taxon>
        <taxon>Pseudomonadota</taxon>
        <taxon>Gammaproteobacteria</taxon>
        <taxon>Moraxellales</taxon>
        <taxon>Moraxellaceae</taxon>
        <taxon>Acinetobacter</taxon>
    </lineage>
</organism>
<dbReference type="Pfam" id="PF04355">
    <property type="entry name" value="BamE"/>
    <property type="match status" value="1"/>
</dbReference>
<feature type="domain" description="Ig-like" evidence="7">
    <location>
        <begin position="230"/>
        <end position="270"/>
    </location>
</feature>
<evidence type="ECO:0000256" key="2">
    <source>
        <dbReference type="ARBA" id="ARBA00022729"/>
    </source>
</evidence>
<keyword evidence="3 5" id="KW-0472">Membrane</keyword>
<evidence type="ECO:0000259" key="7">
    <source>
        <dbReference type="PROSITE" id="PS50835"/>
    </source>
</evidence>
<dbReference type="InterPro" id="IPR037873">
    <property type="entry name" value="BamE-like"/>
</dbReference>
<comment type="subcellular location">
    <subcellularLocation>
        <location evidence="1">Cell outer membrane</location>
    </subcellularLocation>
</comment>
<name>A0A2U3N3L2_9GAMM</name>
<dbReference type="InParanoid" id="A0A2U3N3L2"/>
<dbReference type="InterPro" id="IPR006664">
    <property type="entry name" value="OMP_bac"/>
</dbReference>
<evidence type="ECO:0000256" key="1">
    <source>
        <dbReference type="ARBA" id="ARBA00004442"/>
    </source>
</evidence>
<evidence type="ECO:0000313" key="10">
    <source>
        <dbReference type="Proteomes" id="UP000245974"/>
    </source>
</evidence>
<proteinExistence type="predicted"/>
<reference evidence="10" key="1">
    <citation type="submission" date="2018-03" db="EMBL/GenBank/DDBJ databases">
        <authorList>
            <person name="Blom J."/>
        </authorList>
    </citation>
    <scope>NUCLEOTIDE SEQUENCE [LARGE SCALE GENOMIC DNA]</scope>
    <source>
        <strain evidence="10">KPC-SM-21</strain>
    </source>
</reference>
<keyword evidence="4" id="KW-0998">Cell outer membrane</keyword>
<dbReference type="OrthoDB" id="1149075at2"/>
<sequence length="270" mass="31161">MKKLHHIMVLCLFSSFMISQSQADGINPENTPPNIEFPHVEESYLKQVHRYEYEKITLLDKGLDKGQVRFILGNPQFKEGLFNVKVWNYVLDIRDSNTSEYRRCQLRIDFNQRDLVENFYWKGEQCPNSQTISKAEISSQVVKIGHEIPTVHEKQSVDLLFAFNRFDENAIDKNYTSVVSVAQKIIESNPEHIDITGYTDWIGSHIYNQQLSANRANTVAQLLIKYAVDPNIISVKANGITTKYRECGSKTKNEDTLKCLAPNRRVTVTW</sequence>
<feature type="domain" description="OmpA-like" evidence="8">
    <location>
        <begin position="148"/>
        <end position="270"/>
    </location>
</feature>
<dbReference type="InterPro" id="IPR006665">
    <property type="entry name" value="OmpA-like"/>
</dbReference>
<dbReference type="AlphaFoldDB" id="A0A2U3N3L2"/>
<dbReference type="GO" id="GO:0009279">
    <property type="term" value="C:cell outer membrane"/>
    <property type="evidence" value="ECO:0007669"/>
    <property type="project" value="UniProtKB-SubCell"/>
</dbReference>
<accession>A0A2U3N3L2</accession>